<name>A0A840BIZ2_9RHOO</name>
<evidence type="ECO:0000256" key="2">
    <source>
        <dbReference type="ARBA" id="ARBA00022692"/>
    </source>
</evidence>
<organism evidence="7 8">
    <name type="scientific">Niveibacterium umoris</name>
    <dbReference type="NCBI Taxonomy" id="1193620"/>
    <lineage>
        <taxon>Bacteria</taxon>
        <taxon>Pseudomonadati</taxon>
        <taxon>Pseudomonadota</taxon>
        <taxon>Betaproteobacteria</taxon>
        <taxon>Rhodocyclales</taxon>
        <taxon>Rhodocyclaceae</taxon>
        <taxon>Niveibacterium</taxon>
    </lineage>
</organism>
<sequence length="249" mass="25637">MKSIRAGREGYVGQRVSGKHKIAALITAQFVIAVWQAPALAQTGSKAMPQVMSESEVSEATRRQAEGPMRFILQMDASKEKKPAPAKEAKPASPPPAPAPAAAATAATVKPKAAAPATASAKPGGDSKPSDAPAEPAQVAVATPAVDVAKPAAPAPEAVVAAPPPQPTLVTMVEPDIAPAVKRKLRGAQSATVRFNVAADGSVADAEVLQVSSPSLRQPVLDAIKQWRYNPPGQVVPQRVELQLVDATE</sequence>
<dbReference type="AlphaFoldDB" id="A0A840BIZ2"/>
<evidence type="ECO:0000313" key="8">
    <source>
        <dbReference type="Proteomes" id="UP000561045"/>
    </source>
</evidence>
<dbReference type="RefSeq" id="WP_183635376.1">
    <property type="nucleotide sequence ID" value="NZ_BAABLE010000005.1"/>
</dbReference>
<dbReference type="InterPro" id="IPR037682">
    <property type="entry name" value="TonB_C"/>
</dbReference>
<evidence type="ECO:0000256" key="5">
    <source>
        <dbReference type="SAM" id="MobiDB-lite"/>
    </source>
</evidence>
<protein>
    <submittedName>
        <fullName evidence="7">TonB family protein</fullName>
    </submittedName>
</protein>
<evidence type="ECO:0000259" key="6">
    <source>
        <dbReference type="Pfam" id="PF03544"/>
    </source>
</evidence>
<keyword evidence="2" id="KW-0812">Transmembrane</keyword>
<dbReference type="Proteomes" id="UP000561045">
    <property type="component" value="Unassembled WGS sequence"/>
</dbReference>
<dbReference type="Gene3D" id="3.30.1150.10">
    <property type="match status" value="1"/>
</dbReference>
<feature type="compositionally biased region" description="Low complexity" evidence="5">
    <location>
        <begin position="100"/>
        <end position="123"/>
    </location>
</feature>
<evidence type="ECO:0000256" key="4">
    <source>
        <dbReference type="ARBA" id="ARBA00023136"/>
    </source>
</evidence>
<feature type="compositionally biased region" description="Basic and acidic residues" evidence="5">
    <location>
        <begin position="77"/>
        <end position="90"/>
    </location>
</feature>
<dbReference type="NCBIfam" id="TIGR01352">
    <property type="entry name" value="tonB_Cterm"/>
    <property type="match status" value="1"/>
</dbReference>
<keyword evidence="4" id="KW-0472">Membrane</keyword>
<reference evidence="7 8" key="1">
    <citation type="submission" date="2020-08" db="EMBL/GenBank/DDBJ databases">
        <title>Genomic Encyclopedia of Type Strains, Phase IV (KMG-IV): sequencing the most valuable type-strain genomes for metagenomic binning, comparative biology and taxonomic classification.</title>
        <authorList>
            <person name="Goeker M."/>
        </authorList>
    </citation>
    <scope>NUCLEOTIDE SEQUENCE [LARGE SCALE GENOMIC DNA]</scope>
    <source>
        <strain evidence="7 8">DSM 106739</strain>
    </source>
</reference>
<evidence type="ECO:0000313" key="7">
    <source>
        <dbReference type="EMBL" id="MBB4013511.1"/>
    </source>
</evidence>
<feature type="domain" description="TonB C-terminal" evidence="6">
    <location>
        <begin position="190"/>
        <end position="241"/>
    </location>
</feature>
<keyword evidence="8" id="KW-1185">Reference proteome</keyword>
<dbReference type="GO" id="GO:0016020">
    <property type="term" value="C:membrane"/>
    <property type="evidence" value="ECO:0007669"/>
    <property type="project" value="UniProtKB-SubCell"/>
</dbReference>
<dbReference type="EMBL" id="JACIET010000002">
    <property type="protein sequence ID" value="MBB4013511.1"/>
    <property type="molecule type" value="Genomic_DNA"/>
</dbReference>
<evidence type="ECO:0000256" key="3">
    <source>
        <dbReference type="ARBA" id="ARBA00022989"/>
    </source>
</evidence>
<dbReference type="InterPro" id="IPR006260">
    <property type="entry name" value="TonB/TolA_C"/>
</dbReference>
<keyword evidence="3" id="KW-1133">Transmembrane helix</keyword>
<feature type="region of interest" description="Disordered" evidence="5">
    <location>
        <begin position="47"/>
        <end position="138"/>
    </location>
</feature>
<dbReference type="GO" id="GO:0055085">
    <property type="term" value="P:transmembrane transport"/>
    <property type="evidence" value="ECO:0007669"/>
    <property type="project" value="InterPro"/>
</dbReference>
<gene>
    <name evidence="7" type="ORF">GGR36_002857</name>
</gene>
<comment type="subcellular location">
    <subcellularLocation>
        <location evidence="1">Membrane</location>
        <topology evidence="1">Single-pass membrane protein</topology>
    </subcellularLocation>
</comment>
<dbReference type="SUPFAM" id="SSF74653">
    <property type="entry name" value="TolA/TonB C-terminal domain"/>
    <property type="match status" value="1"/>
</dbReference>
<accession>A0A840BIZ2</accession>
<comment type="caution">
    <text evidence="7">The sequence shown here is derived from an EMBL/GenBank/DDBJ whole genome shotgun (WGS) entry which is preliminary data.</text>
</comment>
<dbReference type="Pfam" id="PF03544">
    <property type="entry name" value="TonB_C"/>
    <property type="match status" value="1"/>
</dbReference>
<evidence type="ECO:0000256" key="1">
    <source>
        <dbReference type="ARBA" id="ARBA00004167"/>
    </source>
</evidence>
<proteinExistence type="predicted"/>